<name>A0A392M2F0_9FABA</name>
<sequence>MVLASTDKESNPDSEDEDEICSMGKTKQQSWYLDSGCSRHMTGEKYMFLTLKEGETVGFGGNQKGKII</sequence>
<feature type="region of interest" description="Disordered" evidence="1">
    <location>
        <begin position="1"/>
        <end position="25"/>
    </location>
</feature>
<evidence type="ECO:0000259" key="2">
    <source>
        <dbReference type="Pfam" id="PF22936"/>
    </source>
</evidence>
<accession>A0A392M2F0</accession>
<comment type="caution">
    <text evidence="3">The sequence shown here is derived from an EMBL/GenBank/DDBJ whole genome shotgun (WGS) entry which is preliminary data.</text>
</comment>
<dbReference type="AlphaFoldDB" id="A0A392M2F0"/>
<dbReference type="EMBL" id="LXQA010002396">
    <property type="protein sequence ID" value="MCH81517.1"/>
    <property type="molecule type" value="Genomic_DNA"/>
</dbReference>
<evidence type="ECO:0000256" key="1">
    <source>
        <dbReference type="SAM" id="MobiDB-lite"/>
    </source>
</evidence>
<feature type="non-terminal residue" evidence="3">
    <location>
        <position position="68"/>
    </location>
</feature>
<evidence type="ECO:0000313" key="3">
    <source>
        <dbReference type="EMBL" id="MCH81517.1"/>
    </source>
</evidence>
<protein>
    <submittedName>
        <fullName evidence="3">Zinc knuckle family protein</fullName>
    </submittedName>
</protein>
<dbReference type="Pfam" id="PF22936">
    <property type="entry name" value="Pol_BBD"/>
    <property type="match status" value="1"/>
</dbReference>
<organism evidence="3 4">
    <name type="scientific">Trifolium medium</name>
    <dbReference type="NCBI Taxonomy" id="97028"/>
    <lineage>
        <taxon>Eukaryota</taxon>
        <taxon>Viridiplantae</taxon>
        <taxon>Streptophyta</taxon>
        <taxon>Embryophyta</taxon>
        <taxon>Tracheophyta</taxon>
        <taxon>Spermatophyta</taxon>
        <taxon>Magnoliopsida</taxon>
        <taxon>eudicotyledons</taxon>
        <taxon>Gunneridae</taxon>
        <taxon>Pentapetalae</taxon>
        <taxon>rosids</taxon>
        <taxon>fabids</taxon>
        <taxon>Fabales</taxon>
        <taxon>Fabaceae</taxon>
        <taxon>Papilionoideae</taxon>
        <taxon>50 kb inversion clade</taxon>
        <taxon>NPAAA clade</taxon>
        <taxon>Hologalegina</taxon>
        <taxon>IRL clade</taxon>
        <taxon>Trifolieae</taxon>
        <taxon>Trifolium</taxon>
    </lineage>
</organism>
<dbReference type="InterPro" id="IPR054722">
    <property type="entry name" value="PolX-like_BBD"/>
</dbReference>
<feature type="compositionally biased region" description="Basic and acidic residues" evidence="1">
    <location>
        <begin position="1"/>
        <end position="11"/>
    </location>
</feature>
<proteinExistence type="predicted"/>
<gene>
    <name evidence="3" type="ORF">A2U01_0002306</name>
</gene>
<reference evidence="3 4" key="1">
    <citation type="journal article" date="2018" name="Front. Plant Sci.">
        <title>Red Clover (Trifolium pratense) and Zigzag Clover (T. medium) - A Picture of Genomic Similarities and Differences.</title>
        <authorList>
            <person name="Dluhosova J."/>
            <person name="Istvanek J."/>
            <person name="Nedelnik J."/>
            <person name="Repkova J."/>
        </authorList>
    </citation>
    <scope>NUCLEOTIDE SEQUENCE [LARGE SCALE GENOMIC DNA]</scope>
    <source>
        <strain evidence="4">cv. 10/8</strain>
        <tissue evidence="3">Leaf</tissue>
    </source>
</reference>
<dbReference type="Proteomes" id="UP000265520">
    <property type="component" value="Unassembled WGS sequence"/>
</dbReference>
<feature type="domain" description="Retrovirus-related Pol polyprotein from transposon TNT 1-94-like beta-barrel" evidence="2">
    <location>
        <begin position="31"/>
        <end position="66"/>
    </location>
</feature>
<keyword evidence="4" id="KW-1185">Reference proteome</keyword>
<evidence type="ECO:0000313" key="4">
    <source>
        <dbReference type="Proteomes" id="UP000265520"/>
    </source>
</evidence>